<feature type="region of interest" description="Disordered" evidence="1">
    <location>
        <begin position="58"/>
        <end position="77"/>
    </location>
</feature>
<dbReference type="Proteomes" id="UP001058461">
    <property type="component" value="Chromosome"/>
</dbReference>
<organism evidence="2 3">
    <name type="scientific">Marinobacterium rhizophilum</name>
    <dbReference type="NCBI Taxonomy" id="420402"/>
    <lineage>
        <taxon>Bacteria</taxon>
        <taxon>Pseudomonadati</taxon>
        <taxon>Pseudomonadota</taxon>
        <taxon>Gammaproteobacteria</taxon>
        <taxon>Oceanospirillales</taxon>
        <taxon>Oceanospirillaceae</taxon>
        <taxon>Marinobacterium</taxon>
    </lineage>
</organism>
<proteinExistence type="predicted"/>
<gene>
    <name evidence="2" type="ORF">KDW95_05300</name>
</gene>
<accession>A0ABY5HL09</accession>
<dbReference type="EMBL" id="CP073347">
    <property type="protein sequence ID" value="UTW13078.1"/>
    <property type="molecule type" value="Genomic_DNA"/>
</dbReference>
<name>A0ABY5HL09_9GAMM</name>
<sequence length="88" mass="9275">MSKTISVINDSNSKLLFSCFKAGDNGIPFDATWIEPNRTGKLKTGDFASLSTGVQAQEGGRWIGGDPKDPPFTDAGGTLTVTITKLPS</sequence>
<dbReference type="RefSeq" id="WP_255855242.1">
    <property type="nucleotide sequence ID" value="NZ_CP073347.1"/>
</dbReference>
<evidence type="ECO:0000256" key="1">
    <source>
        <dbReference type="SAM" id="MobiDB-lite"/>
    </source>
</evidence>
<evidence type="ECO:0000313" key="3">
    <source>
        <dbReference type="Proteomes" id="UP001058461"/>
    </source>
</evidence>
<reference evidence="2" key="1">
    <citation type="submission" date="2021-04" db="EMBL/GenBank/DDBJ databases">
        <title>Oceanospirillales bacteria with DddD are important DMSP degraders in coastal seawater.</title>
        <authorList>
            <person name="Liu J."/>
        </authorList>
    </citation>
    <scope>NUCLEOTIDE SEQUENCE</scope>
    <source>
        <strain evidence="2">D13-1</strain>
    </source>
</reference>
<evidence type="ECO:0000313" key="2">
    <source>
        <dbReference type="EMBL" id="UTW13078.1"/>
    </source>
</evidence>
<protein>
    <submittedName>
        <fullName evidence="2">Uncharacterized protein</fullName>
    </submittedName>
</protein>
<keyword evidence="3" id="KW-1185">Reference proteome</keyword>